<dbReference type="SUPFAM" id="SSF53383">
    <property type="entry name" value="PLP-dependent transferases"/>
    <property type="match status" value="2"/>
</dbReference>
<evidence type="ECO:0000256" key="1">
    <source>
        <dbReference type="SAM" id="MobiDB-lite"/>
    </source>
</evidence>
<feature type="domain" description="Aminotransferase class V" evidence="3">
    <location>
        <begin position="313"/>
        <end position="591"/>
    </location>
</feature>
<keyword evidence="5" id="KW-1185">Reference proteome</keyword>
<name>A0ABQ8XWY6_9EUKA</name>
<feature type="domain" description="Aminotransferase class V" evidence="3">
    <location>
        <begin position="114"/>
        <end position="224"/>
    </location>
</feature>
<evidence type="ECO:0000313" key="5">
    <source>
        <dbReference type="Proteomes" id="UP001150062"/>
    </source>
</evidence>
<keyword evidence="2" id="KW-0812">Transmembrane</keyword>
<evidence type="ECO:0000256" key="2">
    <source>
        <dbReference type="SAM" id="Phobius"/>
    </source>
</evidence>
<protein>
    <submittedName>
        <fullName evidence="4">Molybdenum cofactor sulfurase</fullName>
    </submittedName>
</protein>
<feature type="region of interest" description="Disordered" evidence="1">
    <location>
        <begin position="253"/>
        <end position="275"/>
    </location>
</feature>
<dbReference type="Proteomes" id="UP001150062">
    <property type="component" value="Unassembled WGS sequence"/>
</dbReference>
<sequence length="604" mass="69314">MQRKEKKEKRQDGIPKPHAFLYLLPVVILVPFLYQEFSTHFRGGLTNANRQNANGLLLGAENKKPFLFEKEKMDEYHSPELKEEFLQRFGDDYGYDGEIEKIVSKELSRLEECYMDYTGAALYPHTVIEKSFRDLANNVYGNPHSRSPSSKRSERALSHLRGQIRDFLNADPEEYSIVFTSGTTEALKMVGESFPWSKESKFVYLKRSHNSVVGVREYAKDRGNGFFSIDEEDVLNWQKKTWKKILKTDQVSNNYDDDGNNNFKHNGEEEDDEEEEILEFQTQYKSNIQAHYGDDDDDENGGGKDKTVYHLFSYPAESNFDGAKFDLNWINKFQDNPPVEGTNWMVLLDAAAFLPTHKLDLEKNPADFVAISLYKMFGYPTGLGALIARNEAIKKLEKSYWGGGTILLTSSDTDFCVLHPNPSTKFEDGTVPFLEINSAKYGFEFLNSLGMKKINRHVYSLTRFLYEKLNELTWSNGAKVVKIYGKWKQEKNGDVQGGIISFNTLDQQGQFIGYNIIDDAFSKHGIHIRSGCLCNPGSCSKYFGIDDKDRNKLITQKEGCGDDIYTVNNKWLGTARISLGYLSTFEDVEYFLYIFKNKILTQFE</sequence>
<dbReference type="EMBL" id="JAOAOG010000242">
    <property type="protein sequence ID" value="KAJ6236690.1"/>
    <property type="molecule type" value="Genomic_DNA"/>
</dbReference>
<reference evidence="4" key="1">
    <citation type="submission" date="2022-08" db="EMBL/GenBank/DDBJ databases">
        <title>Novel sulfate-reducing endosymbionts in the free-living metamonad Anaeramoeba.</title>
        <authorList>
            <person name="Jerlstrom-Hultqvist J."/>
            <person name="Cepicka I."/>
            <person name="Gallot-Lavallee L."/>
            <person name="Salas-Leiva D."/>
            <person name="Curtis B.A."/>
            <person name="Zahonova K."/>
            <person name="Pipaliya S."/>
            <person name="Dacks J."/>
            <person name="Roger A.J."/>
        </authorList>
    </citation>
    <scope>NUCLEOTIDE SEQUENCE</scope>
    <source>
        <strain evidence="4">Schooner1</strain>
    </source>
</reference>
<keyword evidence="2" id="KW-1133">Transmembrane helix</keyword>
<keyword evidence="2" id="KW-0472">Membrane</keyword>
<dbReference type="Gene3D" id="3.90.1150.10">
    <property type="entry name" value="Aspartate Aminotransferase, domain 1"/>
    <property type="match status" value="2"/>
</dbReference>
<accession>A0ABQ8XWY6</accession>
<organism evidence="4 5">
    <name type="scientific">Anaeramoeba flamelloides</name>
    <dbReference type="NCBI Taxonomy" id="1746091"/>
    <lineage>
        <taxon>Eukaryota</taxon>
        <taxon>Metamonada</taxon>
        <taxon>Anaeramoebidae</taxon>
        <taxon>Anaeramoeba</taxon>
    </lineage>
</organism>
<dbReference type="InterPro" id="IPR015424">
    <property type="entry name" value="PyrdxlP-dep_Trfase"/>
</dbReference>
<dbReference type="PANTHER" id="PTHR14237">
    <property type="entry name" value="MOLYBDOPTERIN COFACTOR SULFURASE MOSC"/>
    <property type="match status" value="1"/>
</dbReference>
<dbReference type="InterPro" id="IPR015422">
    <property type="entry name" value="PyrdxlP-dep_Trfase_small"/>
</dbReference>
<feature type="transmembrane region" description="Helical" evidence="2">
    <location>
        <begin position="20"/>
        <end position="37"/>
    </location>
</feature>
<evidence type="ECO:0000259" key="3">
    <source>
        <dbReference type="Pfam" id="PF00266"/>
    </source>
</evidence>
<feature type="compositionally biased region" description="Polar residues" evidence="1">
    <location>
        <begin position="253"/>
        <end position="264"/>
    </location>
</feature>
<proteinExistence type="predicted"/>
<dbReference type="InterPro" id="IPR000192">
    <property type="entry name" value="Aminotrans_V_dom"/>
</dbReference>
<evidence type="ECO:0000313" key="4">
    <source>
        <dbReference type="EMBL" id="KAJ6236690.1"/>
    </source>
</evidence>
<comment type="caution">
    <text evidence="4">The sequence shown here is derived from an EMBL/GenBank/DDBJ whole genome shotgun (WGS) entry which is preliminary data.</text>
</comment>
<dbReference type="InterPro" id="IPR015421">
    <property type="entry name" value="PyrdxlP-dep_Trfase_major"/>
</dbReference>
<dbReference type="Pfam" id="PF00266">
    <property type="entry name" value="Aminotran_5"/>
    <property type="match status" value="2"/>
</dbReference>
<dbReference type="PANTHER" id="PTHR14237:SF80">
    <property type="entry name" value="MOLYBDENUM COFACTOR SULFURASE"/>
    <property type="match status" value="1"/>
</dbReference>
<gene>
    <name evidence="4" type="ORF">M0813_27435</name>
</gene>
<dbReference type="Gene3D" id="3.40.640.10">
    <property type="entry name" value="Type I PLP-dependent aspartate aminotransferase-like (Major domain)"/>
    <property type="match status" value="2"/>
</dbReference>